<comment type="similarity">
    <text evidence="1">Belongs to the short-chain dehydrogenases/reductases (SDR) family.</text>
</comment>
<dbReference type="AlphaFoldDB" id="A0A8J3ZLE4"/>
<organism evidence="3 4">
    <name type="scientific">Virgisporangium ochraceum</name>
    <dbReference type="NCBI Taxonomy" id="65505"/>
    <lineage>
        <taxon>Bacteria</taxon>
        <taxon>Bacillati</taxon>
        <taxon>Actinomycetota</taxon>
        <taxon>Actinomycetes</taxon>
        <taxon>Micromonosporales</taxon>
        <taxon>Micromonosporaceae</taxon>
        <taxon>Virgisporangium</taxon>
    </lineage>
</organism>
<keyword evidence="2" id="KW-0560">Oxidoreductase</keyword>
<sequence>MRTVVVTGASSGIGLAAATALARRGDQVVLLGNHPGRLAGAVERVREAAGGVTPASYRADFNHLDEVRAVGDKLLAAYDRIDVLANNAGRLASYPGAVSADGHDLTMQVNHLAGFLLANLLRPALTGSRLITTSSLAEAWGWLDVERPARTGGPYRSRWLAYGASKQANVLFTIEAARRWAPDVVPTCYFPGLVRTRFVRRSPLFALGALIPVLVASPARGADTLLWLADPATDARPGGYYFLRSEFAATPRSTDADRAKKLWDASLDAVRKHLP</sequence>
<keyword evidence="4" id="KW-1185">Reference proteome</keyword>
<dbReference type="SUPFAM" id="SSF51735">
    <property type="entry name" value="NAD(P)-binding Rossmann-fold domains"/>
    <property type="match status" value="1"/>
</dbReference>
<dbReference type="EMBL" id="BOPH01000011">
    <property type="protein sequence ID" value="GIJ65911.1"/>
    <property type="molecule type" value="Genomic_DNA"/>
</dbReference>
<dbReference type="PANTHER" id="PTHR24320:SF148">
    <property type="entry name" value="NAD(P)-BINDING ROSSMANN-FOLD SUPERFAMILY PROTEIN"/>
    <property type="match status" value="1"/>
</dbReference>
<name>A0A8J3ZLE4_9ACTN</name>
<evidence type="ECO:0000313" key="3">
    <source>
        <dbReference type="EMBL" id="GIJ65911.1"/>
    </source>
</evidence>
<comment type="caution">
    <text evidence="3">The sequence shown here is derived from an EMBL/GenBank/DDBJ whole genome shotgun (WGS) entry which is preliminary data.</text>
</comment>
<dbReference type="PRINTS" id="PR00081">
    <property type="entry name" value="GDHRDH"/>
</dbReference>
<dbReference type="GO" id="GO:0016491">
    <property type="term" value="F:oxidoreductase activity"/>
    <property type="evidence" value="ECO:0007669"/>
    <property type="project" value="UniProtKB-KW"/>
</dbReference>
<dbReference type="InterPro" id="IPR002347">
    <property type="entry name" value="SDR_fam"/>
</dbReference>
<evidence type="ECO:0000313" key="4">
    <source>
        <dbReference type="Proteomes" id="UP000635606"/>
    </source>
</evidence>
<dbReference type="Pfam" id="PF00106">
    <property type="entry name" value="adh_short"/>
    <property type="match status" value="1"/>
</dbReference>
<dbReference type="PANTHER" id="PTHR24320">
    <property type="entry name" value="RETINOL DEHYDROGENASE"/>
    <property type="match status" value="1"/>
</dbReference>
<protein>
    <submittedName>
        <fullName evidence="3">Retinol dehydrogenase</fullName>
    </submittedName>
</protein>
<reference evidence="3" key="1">
    <citation type="submission" date="2021-01" db="EMBL/GenBank/DDBJ databases">
        <title>Whole genome shotgun sequence of Virgisporangium ochraceum NBRC 16418.</title>
        <authorList>
            <person name="Komaki H."/>
            <person name="Tamura T."/>
        </authorList>
    </citation>
    <scope>NUCLEOTIDE SEQUENCE</scope>
    <source>
        <strain evidence="3">NBRC 16418</strain>
    </source>
</reference>
<proteinExistence type="inferred from homology"/>
<dbReference type="Gene3D" id="3.40.50.720">
    <property type="entry name" value="NAD(P)-binding Rossmann-like Domain"/>
    <property type="match status" value="1"/>
</dbReference>
<gene>
    <name evidence="3" type="ORF">Voc01_008280</name>
</gene>
<evidence type="ECO:0000256" key="1">
    <source>
        <dbReference type="ARBA" id="ARBA00006484"/>
    </source>
</evidence>
<dbReference type="Proteomes" id="UP000635606">
    <property type="component" value="Unassembled WGS sequence"/>
</dbReference>
<accession>A0A8J3ZLE4</accession>
<evidence type="ECO:0000256" key="2">
    <source>
        <dbReference type="ARBA" id="ARBA00023002"/>
    </source>
</evidence>
<dbReference type="InterPro" id="IPR036291">
    <property type="entry name" value="NAD(P)-bd_dom_sf"/>
</dbReference>
<dbReference type="RefSeq" id="WP_203925913.1">
    <property type="nucleotide sequence ID" value="NZ_BOPH01000011.1"/>
</dbReference>